<dbReference type="InterPro" id="IPR026870">
    <property type="entry name" value="Zinc_ribbon_dom"/>
</dbReference>
<evidence type="ECO:0000313" key="3">
    <source>
        <dbReference type="EMBL" id="RHC56174.1"/>
    </source>
</evidence>
<dbReference type="Proteomes" id="UP000283975">
    <property type="component" value="Unassembled WGS sequence"/>
</dbReference>
<evidence type="ECO:0000256" key="1">
    <source>
        <dbReference type="SAM" id="Phobius"/>
    </source>
</evidence>
<dbReference type="EMBL" id="QSHZ01000010">
    <property type="protein sequence ID" value="RHC56174.1"/>
    <property type="molecule type" value="Genomic_DNA"/>
</dbReference>
<feature type="transmembrane region" description="Helical" evidence="1">
    <location>
        <begin position="55"/>
        <end position="75"/>
    </location>
</feature>
<keyword evidence="1" id="KW-0472">Membrane</keyword>
<protein>
    <submittedName>
        <fullName evidence="3">Zinc ribbon domain-containing protein</fullName>
    </submittedName>
</protein>
<keyword evidence="1" id="KW-0812">Transmembrane</keyword>
<reference evidence="3 4" key="1">
    <citation type="submission" date="2018-08" db="EMBL/GenBank/DDBJ databases">
        <title>A genome reference for cultivated species of the human gut microbiota.</title>
        <authorList>
            <person name="Zou Y."/>
            <person name="Xue W."/>
            <person name="Luo G."/>
        </authorList>
    </citation>
    <scope>NUCLEOTIDE SEQUENCE [LARGE SCALE GENOMIC DNA]</scope>
    <source>
        <strain evidence="3 4">AM35-14</strain>
    </source>
</reference>
<gene>
    <name evidence="3" type="ORF">DW839_11610</name>
</gene>
<evidence type="ECO:0000313" key="4">
    <source>
        <dbReference type="Proteomes" id="UP000283975"/>
    </source>
</evidence>
<feature type="transmembrane region" description="Helical" evidence="1">
    <location>
        <begin position="115"/>
        <end position="136"/>
    </location>
</feature>
<dbReference type="Pfam" id="PF13240">
    <property type="entry name" value="Zn_Ribbon_1"/>
    <property type="match status" value="1"/>
</dbReference>
<comment type="caution">
    <text evidence="3">The sequence shown here is derived from an EMBL/GenBank/DDBJ whole genome shotgun (WGS) entry which is preliminary data.</text>
</comment>
<sequence>MKALRGKGMDERICPKCNLKIEGENKFCPVCGTELKLVEPDVEIESSPKTSDNTFWSGWNITAVISILCACFTFYKGYDKMAHYYSSDYASLAKNAYVGGDAYNYIINGTYATSYFVLTTMFVLAAIGLFIVHYVSKIAKSREIMK</sequence>
<feature type="domain" description="Zinc-ribbon" evidence="2">
    <location>
        <begin position="14"/>
        <end position="35"/>
    </location>
</feature>
<evidence type="ECO:0000259" key="2">
    <source>
        <dbReference type="Pfam" id="PF13240"/>
    </source>
</evidence>
<proteinExistence type="predicted"/>
<organism evidence="3 4">
    <name type="scientific">Enterocloster bolteae</name>
    <dbReference type="NCBI Taxonomy" id="208479"/>
    <lineage>
        <taxon>Bacteria</taxon>
        <taxon>Bacillati</taxon>
        <taxon>Bacillota</taxon>
        <taxon>Clostridia</taxon>
        <taxon>Lachnospirales</taxon>
        <taxon>Lachnospiraceae</taxon>
        <taxon>Enterocloster</taxon>
    </lineage>
</organism>
<keyword evidence="1" id="KW-1133">Transmembrane helix</keyword>
<name>A0A414AWE4_9FIRM</name>
<dbReference type="AlphaFoldDB" id="A0A414AWE4"/>
<accession>A0A414AWE4</accession>